<dbReference type="FunFam" id="3.40.50.980:FF:000001">
    <property type="entry name" value="Non-ribosomal peptide synthetase"/>
    <property type="match status" value="1"/>
</dbReference>
<feature type="region of interest" description="Disordered" evidence="4">
    <location>
        <begin position="985"/>
        <end position="1006"/>
    </location>
</feature>
<evidence type="ECO:0000259" key="5">
    <source>
        <dbReference type="PROSITE" id="PS50075"/>
    </source>
</evidence>
<protein>
    <submittedName>
        <fullName evidence="6">Amino acid adenylation domain-containing protein</fullName>
    </submittedName>
</protein>
<dbReference type="InterPro" id="IPR000873">
    <property type="entry name" value="AMP-dep_synth/lig_dom"/>
</dbReference>
<comment type="cofactor">
    <cofactor evidence="1">
        <name>pantetheine 4'-phosphate</name>
        <dbReference type="ChEBI" id="CHEBI:47942"/>
    </cofactor>
</comment>
<dbReference type="InterPro" id="IPR025110">
    <property type="entry name" value="AMP-bd_C"/>
</dbReference>
<dbReference type="PANTHER" id="PTHR45527">
    <property type="entry name" value="NONRIBOSOMAL PEPTIDE SYNTHETASE"/>
    <property type="match status" value="1"/>
</dbReference>
<dbReference type="GO" id="GO:0043041">
    <property type="term" value="P:amino acid activation for nonribosomal peptide biosynthetic process"/>
    <property type="evidence" value="ECO:0007669"/>
    <property type="project" value="TreeGrafter"/>
</dbReference>
<dbReference type="InterPro" id="IPR036736">
    <property type="entry name" value="ACP-like_sf"/>
</dbReference>
<dbReference type="Pfam" id="PF00668">
    <property type="entry name" value="Condensation"/>
    <property type="match status" value="1"/>
</dbReference>
<keyword evidence="7" id="KW-1185">Reference proteome</keyword>
<evidence type="ECO:0000313" key="7">
    <source>
        <dbReference type="Proteomes" id="UP000198251"/>
    </source>
</evidence>
<dbReference type="Gene3D" id="3.30.559.10">
    <property type="entry name" value="Chloramphenicol acetyltransferase-like domain"/>
    <property type="match status" value="1"/>
</dbReference>
<dbReference type="FunFam" id="3.40.50.12780:FF:000012">
    <property type="entry name" value="Non-ribosomal peptide synthetase"/>
    <property type="match status" value="1"/>
</dbReference>
<dbReference type="Gene3D" id="3.40.50.1820">
    <property type="entry name" value="alpha/beta hydrolase"/>
    <property type="match status" value="1"/>
</dbReference>
<dbReference type="Gene3D" id="2.30.38.10">
    <property type="entry name" value="Luciferase, Domain 3"/>
    <property type="match status" value="1"/>
</dbReference>
<dbReference type="InterPro" id="IPR023213">
    <property type="entry name" value="CAT-like_dom_sf"/>
</dbReference>
<reference evidence="6 7" key="1">
    <citation type="submission" date="2016-06" db="EMBL/GenBank/DDBJ databases">
        <authorList>
            <person name="Kjaerup R.B."/>
            <person name="Dalgaard T.S."/>
            <person name="Juul-Madsen H.R."/>
        </authorList>
    </citation>
    <scope>NUCLEOTIDE SEQUENCE [LARGE SCALE GENOMIC DNA]</scope>
    <source>
        <strain evidence="6 7">DSM 43913</strain>
    </source>
</reference>
<dbReference type="Pfam" id="PF00550">
    <property type="entry name" value="PP-binding"/>
    <property type="match status" value="1"/>
</dbReference>
<evidence type="ECO:0000256" key="2">
    <source>
        <dbReference type="ARBA" id="ARBA00022450"/>
    </source>
</evidence>
<dbReference type="SUPFAM" id="SSF56801">
    <property type="entry name" value="Acetyl-CoA synthetase-like"/>
    <property type="match status" value="1"/>
</dbReference>
<dbReference type="InterPro" id="IPR045851">
    <property type="entry name" value="AMP-bd_C_sf"/>
</dbReference>
<name>A0A1C5G7V1_MICEH</name>
<dbReference type="PROSITE" id="PS00012">
    <property type="entry name" value="PHOSPHOPANTETHEINE"/>
    <property type="match status" value="1"/>
</dbReference>
<evidence type="ECO:0000256" key="4">
    <source>
        <dbReference type="SAM" id="MobiDB-lite"/>
    </source>
</evidence>
<dbReference type="Gene3D" id="3.30.300.30">
    <property type="match status" value="1"/>
</dbReference>
<dbReference type="InterPro" id="IPR020459">
    <property type="entry name" value="AMP-binding"/>
</dbReference>
<feature type="domain" description="Carrier" evidence="5">
    <location>
        <begin position="1008"/>
        <end position="1085"/>
    </location>
</feature>
<organism evidence="6 7">
    <name type="scientific">Micromonospora echinofusca</name>
    <dbReference type="NCBI Taxonomy" id="47858"/>
    <lineage>
        <taxon>Bacteria</taxon>
        <taxon>Bacillati</taxon>
        <taxon>Actinomycetota</taxon>
        <taxon>Actinomycetes</taxon>
        <taxon>Micromonosporales</taxon>
        <taxon>Micromonosporaceae</taxon>
        <taxon>Micromonospora</taxon>
    </lineage>
</organism>
<evidence type="ECO:0000256" key="3">
    <source>
        <dbReference type="ARBA" id="ARBA00022553"/>
    </source>
</evidence>
<keyword evidence="3" id="KW-0597">Phosphoprotein</keyword>
<dbReference type="PRINTS" id="PR00154">
    <property type="entry name" value="AMPBINDING"/>
</dbReference>
<dbReference type="GO" id="GO:0003824">
    <property type="term" value="F:catalytic activity"/>
    <property type="evidence" value="ECO:0007669"/>
    <property type="project" value="InterPro"/>
</dbReference>
<dbReference type="InterPro" id="IPR020845">
    <property type="entry name" value="AMP-binding_CS"/>
</dbReference>
<dbReference type="InterPro" id="IPR010071">
    <property type="entry name" value="AA_adenyl_dom"/>
</dbReference>
<keyword evidence="2" id="KW-0596">Phosphopantetheine</keyword>
<dbReference type="InterPro" id="IPR009081">
    <property type="entry name" value="PP-bd_ACP"/>
</dbReference>
<dbReference type="SUPFAM" id="SSF52777">
    <property type="entry name" value="CoA-dependent acyltransferases"/>
    <property type="match status" value="2"/>
</dbReference>
<dbReference type="Gene3D" id="3.30.559.30">
    <property type="entry name" value="Nonribosomal peptide synthetase, condensation domain"/>
    <property type="match status" value="1"/>
</dbReference>
<dbReference type="InterPro" id="IPR001242">
    <property type="entry name" value="Condensation_dom"/>
</dbReference>
<dbReference type="Pfam" id="PF13193">
    <property type="entry name" value="AMP-binding_C"/>
    <property type="match status" value="1"/>
</dbReference>
<accession>A0A1C5G7V1</accession>
<dbReference type="EMBL" id="LT607733">
    <property type="protein sequence ID" value="SCG15780.1"/>
    <property type="molecule type" value="Genomic_DNA"/>
</dbReference>
<dbReference type="PROSITE" id="PS50075">
    <property type="entry name" value="CARRIER"/>
    <property type="match status" value="1"/>
</dbReference>
<dbReference type="GO" id="GO:0008610">
    <property type="term" value="P:lipid biosynthetic process"/>
    <property type="evidence" value="ECO:0007669"/>
    <property type="project" value="UniProtKB-ARBA"/>
</dbReference>
<dbReference type="PROSITE" id="PS00455">
    <property type="entry name" value="AMP_BINDING"/>
    <property type="match status" value="1"/>
</dbReference>
<dbReference type="Pfam" id="PF00501">
    <property type="entry name" value="AMP-binding"/>
    <property type="match status" value="1"/>
</dbReference>
<dbReference type="InterPro" id="IPR006162">
    <property type="entry name" value="Ppantetheine_attach_site"/>
</dbReference>
<dbReference type="CDD" id="cd19531">
    <property type="entry name" value="LCL_NRPS-like"/>
    <property type="match status" value="1"/>
</dbReference>
<dbReference type="PANTHER" id="PTHR45527:SF1">
    <property type="entry name" value="FATTY ACID SYNTHASE"/>
    <property type="match status" value="1"/>
</dbReference>
<dbReference type="Gene3D" id="3.40.50.980">
    <property type="match status" value="2"/>
</dbReference>
<dbReference type="GO" id="GO:0044550">
    <property type="term" value="P:secondary metabolite biosynthetic process"/>
    <property type="evidence" value="ECO:0007669"/>
    <property type="project" value="UniProtKB-ARBA"/>
</dbReference>
<dbReference type="AlphaFoldDB" id="A0A1C5G7V1"/>
<proteinExistence type="predicted"/>
<dbReference type="SUPFAM" id="SSF47336">
    <property type="entry name" value="ACP-like"/>
    <property type="match status" value="1"/>
</dbReference>
<dbReference type="GeneID" id="95801841"/>
<dbReference type="NCBIfam" id="TIGR01733">
    <property type="entry name" value="AA-adenyl-dom"/>
    <property type="match status" value="1"/>
</dbReference>
<dbReference type="GO" id="GO:0072330">
    <property type="term" value="P:monocarboxylic acid biosynthetic process"/>
    <property type="evidence" value="ECO:0007669"/>
    <property type="project" value="UniProtKB-ARBA"/>
</dbReference>
<dbReference type="FunFam" id="3.30.300.30:FF:000010">
    <property type="entry name" value="Enterobactin synthetase component F"/>
    <property type="match status" value="1"/>
</dbReference>
<dbReference type="SMART" id="SM00823">
    <property type="entry name" value="PKS_PP"/>
    <property type="match status" value="1"/>
</dbReference>
<dbReference type="FunFam" id="3.30.559.10:FF:000012">
    <property type="entry name" value="Non-ribosomal peptide synthetase"/>
    <property type="match status" value="1"/>
</dbReference>
<dbReference type="SMART" id="SM01294">
    <property type="entry name" value="PKS_PP_betabranch"/>
    <property type="match status" value="1"/>
</dbReference>
<dbReference type="FunFam" id="2.30.38.10:FF:000001">
    <property type="entry name" value="Non-ribosomal peptide synthetase PvdI"/>
    <property type="match status" value="1"/>
</dbReference>
<evidence type="ECO:0000313" key="6">
    <source>
        <dbReference type="EMBL" id="SCG15780.1"/>
    </source>
</evidence>
<sequence length="1126" mass="122302">MTEPSNARRELMRRLLAGDSTGEQPIRRRPAGTQPLPLSFGQQRLWILDQLDADAAAYNASVVFQVAGDLDADLLDRAVRTVVARHEILRTVFRRQDGQPVQVVRPDMPVPIRHDDLRAVAEPGRSEAARKLAADEAAVPFDLERGPLLRLRLIRLDAADWRLCLTMHHIICDGWSLDVLVDELSAAFSALAAGDAPRLPELPVQYADYAIWQREQLRGPGLDRLLAHWRGRLAGAPTVLQLPTDRPRPAVQSFRGATVPLVLPPDVVRQIQAVCKQRQVTPFMLLLAGFKALLARYSGSADVVVGTPVGHRRHTALEPLVGFFVNTLVLRTAVAGGSSFADLLDGVRATALDAFEHQDLPFERLVEELSPERDLSVNPLIQVLFVLQNAPAGARRLGAASLTATDPDTTTAKFDLTLSLESLGDEIVGRIEYSTDLFDRSSAQRIADSYVTLVAAAVAEPDRPVDRLPLLTADQEHRLLRGHNDTVAEFPADTCLAQLVEAQVARTPELTAVSCGAGSLTYRQLNARANQLARLLLRHGAGPDRLVGIFLDKSLHAAVAILATLKAGAGYVPLDPTYPAERVGHMLTDSAATVVVTRSALLPALAEITTEVRTLDMDTLDDALDALPDGDLPPAARPDDLAYVIYTSGSTGRPKGVMMQHRALVNLLAWYGRVLRPRARILQFSSLSFDASFADLFFTWYSGGQVVMIGDRDDLSPAGVLRALAEEGIERAVLPAAMFHPLAEEYARRRPALPRLRELVSNAEQLELTPMVREMFAALPGCVLHNHYGPSETHVATGHTMLPGEAWPSHVPIGRPISNSTLYIVDRHLRPVPQGVVGEVYLGGTAVGRGYLHRPDLTAQRYLPDPYATQPGGRWYRTGDLARYLPDGVVEFLGRADQQAKIRGFRVELGEVEAALVEAPGVRQAVTAVHEFAPGDRRLVAYLTGVSEDGPSVGEVRRSVRQILPEYMVPSSYVVLPEFPLTPSGKVDRQSLPAPERSRPDLGSVPVAPRTATERLLAGFWAEVLDLDAPQIGVHDGFFDLGGHSLLATRLISMINDAYGTELGLKRVFQHPTPAGFAALLADQLGEDVADLVSATVLEVASMSAEGVERGLTAATGGEVEGEKLP</sequence>
<feature type="region of interest" description="Disordered" evidence="4">
    <location>
        <begin position="16"/>
        <end position="35"/>
    </location>
</feature>
<dbReference type="GO" id="GO:0005737">
    <property type="term" value="C:cytoplasm"/>
    <property type="evidence" value="ECO:0007669"/>
    <property type="project" value="TreeGrafter"/>
</dbReference>
<evidence type="ECO:0000256" key="1">
    <source>
        <dbReference type="ARBA" id="ARBA00001957"/>
    </source>
</evidence>
<dbReference type="FunFam" id="1.10.1200.10:FF:000016">
    <property type="entry name" value="Non-ribosomal peptide synthase"/>
    <property type="match status" value="1"/>
</dbReference>
<dbReference type="InterPro" id="IPR029058">
    <property type="entry name" value="AB_hydrolase_fold"/>
</dbReference>
<dbReference type="GO" id="GO:0031177">
    <property type="term" value="F:phosphopantetheine binding"/>
    <property type="evidence" value="ECO:0007669"/>
    <property type="project" value="InterPro"/>
</dbReference>
<dbReference type="InterPro" id="IPR020806">
    <property type="entry name" value="PKS_PP-bd"/>
</dbReference>
<gene>
    <name evidence="6" type="ORF">GA0070610_2023</name>
</gene>
<dbReference type="RefSeq" id="WP_088999759.1">
    <property type="nucleotide sequence ID" value="NZ_LT607733.1"/>
</dbReference>
<dbReference type="Proteomes" id="UP000198251">
    <property type="component" value="Chromosome I"/>
</dbReference>